<evidence type="ECO:0000256" key="3">
    <source>
        <dbReference type="ARBA" id="ARBA00022723"/>
    </source>
</evidence>
<name>A0A0W8FTB9_9ZZZZ</name>
<dbReference type="InterPro" id="IPR007197">
    <property type="entry name" value="rSAM"/>
</dbReference>
<evidence type="ECO:0000256" key="4">
    <source>
        <dbReference type="ARBA" id="ARBA00023004"/>
    </source>
</evidence>
<organism evidence="7">
    <name type="scientific">hydrocarbon metagenome</name>
    <dbReference type="NCBI Taxonomy" id="938273"/>
    <lineage>
        <taxon>unclassified sequences</taxon>
        <taxon>metagenomes</taxon>
        <taxon>ecological metagenomes</taxon>
    </lineage>
</organism>
<dbReference type="GO" id="GO:0031419">
    <property type="term" value="F:cobalamin binding"/>
    <property type="evidence" value="ECO:0007669"/>
    <property type="project" value="InterPro"/>
</dbReference>
<dbReference type="Gene3D" id="3.40.50.280">
    <property type="entry name" value="Cobalamin-binding domain"/>
    <property type="match status" value="1"/>
</dbReference>
<accession>A0A0W8FTB9</accession>
<dbReference type="GO" id="GO:0005829">
    <property type="term" value="C:cytosol"/>
    <property type="evidence" value="ECO:0007669"/>
    <property type="project" value="TreeGrafter"/>
</dbReference>
<keyword evidence="2" id="KW-0949">S-adenosyl-L-methionine</keyword>
<keyword evidence="3" id="KW-0479">Metal-binding</keyword>
<dbReference type="SFLD" id="SFLDG01082">
    <property type="entry name" value="B12-binding_domain_containing"/>
    <property type="match status" value="1"/>
</dbReference>
<dbReference type="InterPro" id="IPR034530">
    <property type="entry name" value="HpnP-like"/>
</dbReference>
<dbReference type="PROSITE" id="PS51918">
    <property type="entry name" value="RADICAL_SAM"/>
    <property type="match status" value="1"/>
</dbReference>
<dbReference type="InterPro" id="IPR025274">
    <property type="entry name" value="DUF4070"/>
</dbReference>
<sequence length="545" mass="61778">MKKINTLMIQPKTPQTFWSHDISLKAAGFKAVMPPLGLMTVAAMLPENYDVTLIDMNVRDLEIRDIEKSDMVFLTGMWIHRESFLKIVNMCHELGKTIVAGGPLVQSAYGMPGDYLEADKIDHLILYEAENNLSEFLCDYELGIAKKVYDNKEKPALELTPSPRFDIINPYDYACMALQFSRGCPFNCEFCDIVQMFGRVPRTKSPAQFMREVEDLFDTGYRGRLFIVDDNFIANRKDVKEMLKLLADWQEEHDYPYLLFTEASIDLAKDDELLNLMKRSGFTSVFVGIESPDSTTLGAINKNQNATCDMDKAVEKIQRAGIEVMGGFILGFDTDTDDVFDRHLDFIKRNGIPQSMVGLLAAMPNTDLFKRLERAGRIIENDNPHSGDNVDTVLNFVPVMPAEKLFAGYKRVIAETYAPKNYFARALKVISRLPDLKMTDLYMAEPWKVKLADSKLTNHPHKRKLMVEFVKLLFSPFGAQALWFIIKASRYGLLALPTAIELAFRGRHYVSVAGRIAKTKPQLAVCEKQREPAPLLLKPLPSLAK</sequence>
<dbReference type="CDD" id="cd01335">
    <property type="entry name" value="Radical_SAM"/>
    <property type="match status" value="1"/>
</dbReference>
<dbReference type="SMART" id="SM00729">
    <property type="entry name" value="Elp3"/>
    <property type="match status" value="1"/>
</dbReference>
<gene>
    <name evidence="7" type="ORF">ASZ90_006025</name>
</gene>
<dbReference type="InterPro" id="IPR034466">
    <property type="entry name" value="Methyltransferase_Class_B"/>
</dbReference>
<dbReference type="SUPFAM" id="SSF102114">
    <property type="entry name" value="Radical SAM enzymes"/>
    <property type="match status" value="1"/>
</dbReference>
<comment type="caution">
    <text evidence="7">The sequence shown here is derived from an EMBL/GenBank/DDBJ whole genome shotgun (WGS) entry which is preliminary data.</text>
</comment>
<dbReference type="Pfam" id="PF04055">
    <property type="entry name" value="Radical_SAM"/>
    <property type="match status" value="1"/>
</dbReference>
<dbReference type="InterPro" id="IPR051198">
    <property type="entry name" value="BchE-like"/>
</dbReference>
<dbReference type="PANTHER" id="PTHR43409:SF3">
    <property type="entry name" value="HYPOTHETICAL METHYLTRANSFERASE"/>
    <property type="match status" value="1"/>
</dbReference>
<dbReference type="InterPro" id="IPR006158">
    <property type="entry name" value="Cobalamin-bd"/>
</dbReference>
<dbReference type="Gene3D" id="3.80.30.20">
    <property type="entry name" value="tm_1862 like domain"/>
    <property type="match status" value="1"/>
</dbReference>
<dbReference type="GO" id="GO:0003824">
    <property type="term" value="F:catalytic activity"/>
    <property type="evidence" value="ECO:0007669"/>
    <property type="project" value="InterPro"/>
</dbReference>
<keyword evidence="4" id="KW-0408">Iron</keyword>
<dbReference type="PANTHER" id="PTHR43409">
    <property type="entry name" value="ANAEROBIC MAGNESIUM-PROTOPORPHYRIN IX MONOMETHYL ESTER CYCLASE-RELATED"/>
    <property type="match status" value="1"/>
</dbReference>
<keyword evidence="5" id="KW-0411">Iron-sulfur</keyword>
<evidence type="ECO:0000256" key="1">
    <source>
        <dbReference type="ARBA" id="ARBA00001966"/>
    </source>
</evidence>
<dbReference type="InterPro" id="IPR006638">
    <property type="entry name" value="Elp3/MiaA/NifB-like_rSAM"/>
</dbReference>
<dbReference type="GO" id="GO:0046872">
    <property type="term" value="F:metal ion binding"/>
    <property type="evidence" value="ECO:0007669"/>
    <property type="project" value="UniProtKB-KW"/>
</dbReference>
<dbReference type="EMBL" id="LNQE01000858">
    <property type="protein sequence ID" value="KUG24176.1"/>
    <property type="molecule type" value="Genomic_DNA"/>
</dbReference>
<evidence type="ECO:0000259" key="6">
    <source>
        <dbReference type="PROSITE" id="PS51918"/>
    </source>
</evidence>
<dbReference type="InterPro" id="IPR023404">
    <property type="entry name" value="rSAM_horseshoe"/>
</dbReference>
<reference evidence="7" key="1">
    <citation type="journal article" date="2015" name="Proc. Natl. Acad. Sci. U.S.A.">
        <title>Networks of energetic and metabolic interactions define dynamics in microbial communities.</title>
        <authorList>
            <person name="Embree M."/>
            <person name="Liu J.K."/>
            <person name="Al-Bassam M.M."/>
            <person name="Zengler K."/>
        </authorList>
    </citation>
    <scope>NUCLEOTIDE SEQUENCE</scope>
</reference>
<protein>
    <recommendedName>
        <fullName evidence="6">Radical SAM core domain-containing protein</fullName>
    </recommendedName>
</protein>
<dbReference type="Pfam" id="PF02310">
    <property type="entry name" value="B12-binding"/>
    <property type="match status" value="1"/>
</dbReference>
<dbReference type="InterPro" id="IPR058240">
    <property type="entry name" value="rSAM_sf"/>
</dbReference>
<dbReference type="GO" id="GO:0051536">
    <property type="term" value="F:iron-sulfur cluster binding"/>
    <property type="evidence" value="ECO:0007669"/>
    <property type="project" value="UniProtKB-KW"/>
</dbReference>
<dbReference type="SFLD" id="SFLDG01123">
    <property type="entry name" value="methyltransferase_(Class_B)"/>
    <property type="match status" value="1"/>
</dbReference>
<comment type="cofactor">
    <cofactor evidence="1">
        <name>[4Fe-4S] cluster</name>
        <dbReference type="ChEBI" id="CHEBI:49883"/>
    </cofactor>
</comment>
<evidence type="ECO:0000313" key="7">
    <source>
        <dbReference type="EMBL" id="KUG24176.1"/>
    </source>
</evidence>
<dbReference type="Pfam" id="PF13282">
    <property type="entry name" value="DUF4070"/>
    <property type="match status" value="1"/>
</dbReference>
<dbReference type="SFLD" id="SFLDS00029">
    <property type="entry name" value="Radical_SAM"/>
    <property type="match status" value="1"/>
</dbReference>
<proteinExistence type="predicted"/>
<evidence type="ECO:0000256" key="5">
    <source>
        <dbReference type="ARBA" id="ARBA00023014"/>
    </source>
</evidence>
<dbReference type="SFLD" id="SFLDF00303">
    <property type="entry name" value="hopanoid_C2-methyltransferase"/>
    <property type="match status" value="1"/>
</dbReference>
<dbReference type="AlphaFoldDB" id="A0A0W8FTB9"/>
<feature type="domain" description="Radical SAM core" evidence="6">
    <location>
        <begin position="170"/>
        <end position="388"/>
    </location>
</feature>
<evidence type="ECO:0000256" key="2">
    <source>
        <dbReference type="ARBA" id="ARBA00022691"/>
    </source>
</evidence>